<comment type="caution">
    <text evidence="2">The sequence shown here is derived from an EMBL/GenBank/DDBJ whole genome shotgun (WGS) entry which is preliminary data.</text>
</comment>
<keyword evidence="1" id="KW-0812">Transmembrane</keyword>
<organism evidence="2 3">
    <name type="scientific">Triparma strigata</name>
    <dbReference type="NCBI Taxonomy" id="1606541"/>
    <lineage>
        <taxon>Eukaryota</taxon>
        <taxon>Sar</taxon>
        <taxon>Stramenopiles</taxon>
        <taxon>Ochrophyta</taxon>
        <taxon>Bolidophyceae</taxon>
        <taxon>Parmales</taxon>
        <taxon>Triparmaceae</taxon>
        <taxon>Triparma</taxon>
    </lineage>
</organism>
<protein>
    <submittedName>
        <fullName evidence="2">Uncharacterized protein</fullName>
    </submittedName>
</protein>
<dbReference type="EMBL" id="BRXY01000155">
    <property type="protein sequence ID" value="GMH72312.1"/>
    <property type="molecule type" value="Genomic_DNA"/>
</dbReference>
<feature type="transmembrane region" description="Helical" evidence="1">
    <location>
        <begin position="86"/>
        <end position="103"/>
    </location>
</feature>
<keyword evidence="1" id="KW-0472">Membrane</keyword>
<proteinExistence type="predicted"/>
<dbReference type="AlphaFoldDB" id="A0A9W7AHE9"/>
<gene>
    <name evidence="2" type="ORF">TrST_g2243</name>
</gene>
<dbReference type="Proteomes" id="UP001165085">
    <property type="component" value="Unassembled WGS sequence"/>
</dbReference>
<evidence type="ECO:0000313" key="2">
    <source>
        <dbReference type="EMBL" id="GMH72312.1"/>
    </source>
</evidence>
<feature type="transmembrane region" description="Helical" evidence="1">
    <location>
        <begin position="223"/>
        <end position="241"/>
    </location>
</feature>
<evidence type="ECO:0000313" key="3">
    <source>
        <dbReference type="Proteomes" id="UP001165085"/>
    </source>
</evidence>
<keyword evidence="3" id="KW-1185">Reference proteome</keyword>
<name>A0A9W7AHE9_9STRA</name>
<feature type="transmembrane region" description="Helical" evidence="1">
    <location>
        <begin position="115"/>
        <end position="135"/>
    </location>
</feature>
<reference evidence="3" key="1">
    <citation type="journal article" date="2023" name="Commun. Biol.">
        <title>Genome analysis of Parmales, the sister group of diatoms, reveals the evolutionary specialization of diatoms from phago-mixotrophs to photoautotrophs.</title>
        <authorList>
            <person name="Ban H."/>
            <person name="Sato S."/>
            <person name="Yoshikawa S."/>
            <person name="Yamada K."/>
            <person name="Nakamura Y."/>
            <person name="Ichinomiya M."/>
            <person name="Sato N."/>
            <person name="Blanc-Mathieu R."/>
            <person name="Endo H."/>
            <person name="Kuwata A."/>
            <person name="Ogata H."/>
        </authorList>
    </citation>
    <scope>NUCLEOTIDE SEQUENCE [LARGE SCALE GENOMIC DNA]</scope>
    <source>
        <strain evidence="3">NIES 3701</strain>
    </source>
</reference>
<evidence type="ECO:0000256" key="1">
    <source>
        <dbReference type="SAM" id="Phobius"/>
    </source>
</evidence>
<sequence>MLQTSVATEGSKKLLVIEKKGTEVGEDKIYDTLPNRLVRAEMEKGRVRWSKDNLLDDFIFYLRSNHELVGLLYTHPAHPTDRPTRFILFGFSFCFGLVFEVLLEEIMSDNAETWVIGLILGVFMGAMFWVLEKFFTCECIRKKLDEDEQKRLEEGRGSLEKDQKNVRETMFVCTRICGGAIGCCLFAPGALICYWVAIFVIAAERNIKVMESIEYTTTVWLQGFFSGQVYSLFVCGAYFWYEVNYKNEKFKSVEAQRSSQVLPKPL</sequence>
<keyword evidence="1" id="KW-1133">Transmembrane helix</keyword>
<dbReference type="OrthoDB" id="191818at2759"/>
<accession>A0A9W7AHE9</accession>
<feature type="transmembrane region" description="Helical" evidence="1">
    <location>
        <begin position="176"/>
        <end position="203"/>
    </location>
</feature>